<reference evidence="2" key="1">
    <citation type="submission" date="2019-02" db="EMBL/GenBank/DDBJ databases">
        <authorList>
            <person name="Gruber-Vodicka R. H."/>
            <person name="Seah K. B. B."/>
        </authorList>
    </citation>
    <scope>NUCLEOTIDE SEQUENCE</scope>
    <source>
        <strain evidence="2">BECK_DK47</strain>
    </source>
</reference>
<sequence length="294" mass="34482">MVKLHLIHVQVTDKHEGENLGHYPLQEGDVVIADRGYNQPKYLVELVGRGIGVVVRYNPQGMNVYDSEQRKIDLYDSLMDTPENSRCIPVRIRKENDYIEGYIHAIRLPPEQTEQARRRLRANAKKEGYTPSDRALFLAGWVLIFSSIPPVVLPTDTIAALYRVRWQVELVIKRMKSVLDINKLRAREESALANLYLHGKLLYTWILEKRARQRCGEDWNRLDRPRTATPWRVWKFLRQELTVAINGVSHWDLNRWQDCLHVLQERPRRRKLQTLPTEICRIIDFCQANGLSNI</sequence>
<dbReference type="InterPro" id="IPR012337">
    <property type="entry name" value="RNaseH-like_sf"/>
</dbReference>
<accession>A0A450TQC5</accession>
<dbReference type="GO" id="GO:0003677">
    <property type="term" value="F:DNA binding"/>
    <property type="evidence" value="ECO:0007669"/>
    <property type="project" value="InterPro"/>
</dbReference>
<dbReference type="EMBL" id="CAADEX010000272">
    <property type="protein sequence ID" value="VFJ70261.1"/>
    <property type="molecule type" value="Genomic_DNA"/>
</dbReference>
<protein>
    <submittedName>
        <fullName evidence="2">Transposase DDE domain-containing protein</fullName>
    </submittedName>
</protein>
<dbReference type="PANTHER" id="PTHR33258:SF1">
    <property type="entry name" value="TRANSPOSASE INSL FOR INSERTION SEQUENCE ELEMENT IS186A-RELATED"/>
    <property type="match status" value="1"/>
</dbReference>
<dbReference type="Pfam" id="PF01609">
    <property type="entry name" value="DDE_Tnp_1"/>
    <property type="match status" value="1"/>
</dbReference>
<dbReference type="PANTHER" id="PTHR33258">
    <property type="entry name" value="TRANSPOSASE INSL FOR INSERTION SEQUENCE ELEMENT IS186A-RELATED"/>
    <property type="match status" value="1"/>
</dbReference>
<feature type="domain" description="Transposase IS4-like" evidence="1">
    <location>
        <begin position="22"/>
        <end position="195"/>
    </location>
</feature>
<dbReference type="GO" id="GO:0004803">
    <property type="term" value="F:transposase activity"/>
    <property type="evidence" value="ECO:0007669"/>
    <property type="project" value="InterPro"/>
</dbReference>
<dbReference type="SUPFAM" id="SSF53098">
    <property type="entry name" value="Ribonuclease H-like"/>
    <property type="match status" value="1"/>
</dbReference>
<dbReference type="Gene3D" id="3.90.350.10">
    <property type="entry name" value="Transposase Inhibitor Protein From Tn5, Chain A, domain 1"/>
    <property type="match status" value="1"/>
</dbReference>
<organism evidence="2">
    <name type="scientific">Candidatus Kentrum sp. DK</name>
    <dbReference type="NCBI Taxonomy" id="2126562"/>
    <lineage>
        <taxon>Bacteria</taxon>
        <taxon>Pseudomonadati</taxon>
        <taxon>Pseudomonadota</taxon>
        <taxon>Gammaproteobacteria</taxon>
        <taxon>Candidatus Kentrum</taxon>
    </lineage>
</organism>
<dbReference type="AlphaFoldDB" id="A0A450TQC5"/>
<dbReference type="InterPro" id="IPR002559">
    <property type="entry name" value="Transposase_11"/>
</dbReference>
<dbReference type="GO" id="GO:0006313">
    <property type="term" value="P:DNA transposition"/>
    <property type="evidence" value="ECO:0007669"/>
    <property type="project" value="InterPro"/>
</dbReference>
<name>A0A450TQC5_9GAMM</name>
<gene>
    <name evidence="2" type="ORF">BECKDK2373B_GA0170837_12723</name>
</gene>
<evidence type="ECO:0000259" key="1">
    <source>
        <dbReference type="Pfam" id="PF01609"/>
    </source>
</evidence>
<proteinExistence type="predicted"/>
<evidence type="ECO:0000313" key="2">
    <source>
        <dbReference type="EMBL" id="VFJ70261.1"/>
    </source>
</evidence>